<dbReference type="InterPro" id="IPR000424">
    <property type="entry name" value="Primosome_PriB/ssb"/>
</dbReference>
<accession>A0ABT6H0R9</accession>
<comment type="subunit">
    <text evidence="2">Homotetramer.</text>
</comment>
<sequence length="112" mass="13048">MMNRVVLIGRLTKDPELLYTKQGIAYMKVRIAVSRGYRNSQGEQETDFIDCNVWRKMAENVSLYCKKGALIGISGRIRTSFFENEQGKRMYRTEITAENVSFLERKKVQTSR</sequence>
<dbReference type="Pfam" id="PF00436">
    <property type="entry name" value="SSB"/>
    <property type="match status" value="1"/>
</dbReference>
<comment type="caution">
    <text evidence="2">Lacks conserved residue(s) required for the propagation of feature annotation.</text>
</comment>
<dbReference type="GO" id="GO:0003677">
    <property type="term" value="F:DNA binding"/>
    <property type="evidence" value="ECO:0007669"/>
    <property type="project" value="UniProtKB-KW"/>
</dbReference>
<dbReference type="InterPro" id="IPR011344">
    <property type="entry name" value="ssDNA-bd"/>
</dbReference>
<dbReference type="RefSeq" id="WP_278017953.1">
    <property type="nucleotide sequence ID" value="NZ_JARRRY010000001.1"/>
</dbReference>
<dbReference type="PANTHER" id="PTHR10302">
    <property type="entry name" value="SINGLE-STRANDED DNA-BINDING PROTEIN"/>
    <property type="match status" value="1"/>
</dbReference>
<keyword evidence="1 2" id="KW-0238">DNA-binding</keyword>
<dbReference type="PROSITE" id="PS50935">
    <property type="entry name" value="SSB"/>
    <property type="match status" value="1"/>
</dbReference>
<dbReference type="SUPFAM" id="SSF50249">
    <property type="entry name" value="Nucleic acid-binding proteins"/>
    <property type="match status" value="1"/>
</dbReference>
<dbReference type="Proteomes" id="UP001218246">
    <property type="component" value="Unassembled WGS sequence"/>
</dbReference>
<dbReference type="Gene3D" id="2.40.50.140">
    <property type="entry name" value="Nucleic acid-binding proteins"/>
    <property type="match status" value="1"/>
</dbReference>
<evidence type="ECO:0000313" key="5">
    <source>
        <dbReference type="Proteomes" id="UP001218246"/>
    </source>
</evidence>
<dbReference type="InterPro" id="IPR012340">
    <property type="entry name" value="NA-bd_OB-fold"/>
</dbReference>
<keyword evidence="5" id="KW-1185">Reference proteome</keyword>
<protein>
    <recommendedName>
        <fullName evidence="2 3">Single-stranded DNA-binding protein</fullName>
        <shortName evidence="2">SSB</shortName>
    </recommendedName>
</protein>
<reference evidence="4 5" key="1">
    <citation type="submission" date="2023-04" db="EMBL/GenBank/DDBJ databases">
        <title>Ectobacillus antri isolated from activated sludge.</title>
        <authorList>
            <person name="Yan P."/>
            <person name="Liu X."/>
        </authorList>
    </citation>
    <scope>NUCLEOTIDE SEQUENCE [LARGE SCALE GENOMIC DNA]</scope>
    <source>
        <strain evidence="4 5">C18H</strain>
    </source>
</reference>
<dbReference type="PIRSF" id="PIRSF002070">
    <property type="entry name" value="SSB"/>
    <property type="match status" value="1"/>
</dbReference>
<dbReference type="NCBIfam" id="TIGR00621">
    <property type="entry name" value="ssb"/>
    <property type="match status" value="1"/>
</dbReference>
<proteinExistence type="inferred from homology"/>
<gene>
    <name evidence="4" type="primary">ssb</name>
    <name evidence="4" type="ORF">P6P90_03020</name>
</gene>
<dbReference type="CDD" id="cd04496">
    <property type="entry name" value="SSB_OBF"/>
    <property type="match status" value="1"/>
</dbReference>
<name>A0ABT6H0R9_9BACI</name>
<dbReference type="EMBL" id="JARULN010000001">
    <property type="protein sequence ID" value="MDG5752971.1"/>
    <property type="molecule type" value="Genomic_DNA"/>
</dbReference>
<evidence type="ECO:0000313" key="4">
    <source>
        <dbReference type="EMBL" id="MDG5752971.1"/>
    </source>
</evidence>
<evidence type="ECO:0000256" key="3">
    <source>
        <dbReference type="PIRNR" id="PIRNR002070"/>
    </source>
</evidence>
<evidence type="ECO:0000256" key="2">
    <source>
        <dbReference type="HAMAP-Rule" id="MF_00984"/>
    </source>
</evidence>
<organism evidence="4 5">
    <name type="scientific">Ectobacillus antri</name>
    <dbReference type="NCBI Taxonomy" id="2486280"/>
    <lineage>
        <taxon>Bacteria</taxon>
        <taxon>Bacillati</taxon>
        <taxon>Bacillota</taxon>
        <taxon>Bacilli</taxon>
        <taxon>Bacillales</taxon>
        <taxon>Bacillaceae</taxon>
        <taxon>Ectobacillus</taxon>
    </lineage>
</organism>
<dbReference type="HAMAP" id="MF_00984">
    <property type="entry name" value="SSB"/>
    <property type="match status" value="1"/>
</dbReference>
<evidence type="ECO:0000256" key="1">
    <source>
        <dbReference type="ARBA" id="ARBA00023125"/>
    </source>
</evidence>
<comment type="caution">
    <text evidence="4">The sequence shown here is derived from an EMBL/GenBank/DDBJ whole genome shotgun (WGS) entry which is preliminary data.</text>
</comment>
<dbReference type="PANTHER" id="PTHR10302:SF27">
    <property type="entry name" value="SINGLE-STRANDED DNA-BINDING PROTEIN"/>
    <property type="match status" value="1"/>
</dbReference>